<evidence type="ECO:0000256" key="1">
    <source>
        <dbReference type="ARBA" id="ARBA00022679"/>
    </source>
</evidence>
<evidence type="ECO:0000313" key="4">
    <source>
        <dbReference type="EMBL" id="WND03105.1"/>
    </source>
</evidence>
<dbReference type="NCBIfam" id="TIGR00749">
    <property type="entry name" value="glk"/>
    <property type="match status" value="1"/>
</dbReference>
<dbReference type="KEGG" id="tmk:QGN29_01835"/>
<dbReference type="Proteomes" id="UP001268683">
    <property type="component" value="Chromosome"/>
</dbReference>
<gene>
    <name evidence="4" type="primary">glk</name>
    <name evidence="4" type="ORF">QGN29_01835</name>
</gene>
<dbReference type="GO" id="GO:0004340">
    <property type="term" value="F:glucokinase activity"/>
    <property type="evidence" value="ECO:0007669"/>
    <property type="project" value="UniProtKB-EC"/>
</dbReference>
<dbReference type="Pfam" id="PF02685">
    <property type="entry name" value="Glucokinase"/>
    <property type="match status" value="1"/>
</dbReference>
<dbReference type="GO" id="GO:0005829">
    <property type="term" value="C:cytosol"/>
    <property type="evidence" value="ECO:0007669"/>
    <property type="project" value="TreeGrafter"/>
</dbReference>
<sequence>MTSQKSVIVGDIGGTNGRLALATFNQGSPMPVIGEMHTYLSADFAGLSPMIGAFIEEAGLPKGLSAKIAIAGPTCGQTGHLTNLDWHEDASQIKSTLSLSEMGFLNDFGALAYAAGYLTEPHTMSIKGGTPVEGAPISVMGPGTGFGVAQLLKVDGKFHVISTEGGHVSYAPVTKLEEDLCQYLRREDEHVSVETLMSGAGLQRIHRFLVDYAGSGNAELRPAEISAAAIDGSEPSCQRAVQVFLSILGSIAGDMVLAHGGRGGVFFGGGILPKIVALLDKSDLASRFVSKGPMRGYLEDVPVNLIVSPNAALIGAAVA</sequence>
<dbReference type="GO" id="GO:0005536">
    <property type="term" value="F:D-glucose binding"/>
    <property type="evidence" value="ECO:0007669"/>
    <property type="project" value="InterPro"/>
</dbReference>
<dbReference type="SUPFAM" id="SSF53067">
    <property type="entry name" value="Actin-like ATPase domain"/>
    <property type="match status" value="1"/>
</dbReference>
<keyword evidence="2" id="KW-0418">Kinase</keyword>
<keyword evidence="5" id="KW-1185">Reference proteome</keyword>
<dbReference type="PANTHER" id="PTHR47690:SF1">
    <property type="entry name" value="GLUCOKINASE"/>
    <property type="match status" value="1"/>
</dbReference>
<proteinExistence type="inferred from homology"/>
<evidence type="ECO:0000256" key="3">
    <source>
        <dbReference type="RuleBase" id="RU004046"/>
    </source>
</evidence>
<dbReference type="GO" id="GO:0005524">
    <property type="term" value="F:ATP binding"/>
    <property type="evidence" value="ECO:0007669"/>
    <property type="project" value="InterPro"/>
</dbReference>
<dbReference type="Gene3D" id="3.30.420.40">
    <property type="match status" value="1"/>
</dbReference>
<dbReference type="EMBL" id="CP123872">
    <property type="protein sequence ID" value="WND03105.1"/>
    <property type="molecule type" value="Genomic_DNA"/>
</dbReference>
<comment type="similarity">
    <text evidence="3">Belongs to the bacterial glucokinase family.</text>
</comment>
<dbReference type="Gene3D" id="3.40.367.20">
    <property type="match status" value="1"/>
</dbReference>
<dbReference type="InterPro" id="IPR050201">
    <property type="entry name" value="Bacterial_glucokinase"/>
</dbReference>
<reference evidence="4" key="1">
    <citation type="submission" date="2023-04" db="EMBL/GenBank/DDBJ databases">
        <title>Complete genome sequence of Temperatibacter marinus.</title>
        <authorList>
            <person name="Rong J.-C."/>
            <person name="Yi M.-L."/>
            <person name="Zhao Q."/>
        </authorList>
    </citation>
    <scope>NUCLEOTIDE SEQUENCE</scope>
    <source>
        <strain evidence="4">NBRC 110045</strain>
    </source>
</reference>
<evidence type="ECO:0000256" key="2">
    <source>
        <dbReference type="ARBA" id="ARBA00022777"/>
    </source>
</evidence>
<name>A0AA52EE86_9PROT</name>
<dbReference type="RefSeq" id="WP_310798954.1">
    <property type="nucleotide sequence ID" value="NZ_CP123872.1"/>
</dbReference>
<dbReference type="PANTHER" id="PTHR47690">
    <property type="entry name" value="GLUCOKINASE"/>
    <property type="match status" value="1"/>
</dbReference>
<dbReference type="GO" id="GO:0006096">
    <property type="term" value="P:glycolytic process"/>
    <property type="evidence" value="ECO:0007669"/>
    <property type="project" value="InterPro"/>
</dbReference>
<dbReference type="InterPro" id="IPR043129">
    <property type="entry name" value="ATPase_NBD"/>
</dbReference>
<protein>
    <submittedName>
        <fullName evidence="4">Glucokinase</fullName>
        <ecNumber evidence="4">2.7.1.2</ecNumber>
    </submittedName>
</protein>
<accession>A0AA52EE86</accession>
<evidence type="ECO:0000313" key="5">
    <source>
        <dbReference type="Proteomes" id="UP001268683"/>
    </source>
</evidence>
<dbReference type="InterPro" id="IPR003836">
    <property type="entry name" value="Glucokinase"/>
</dbReference>
<organism evidence="4 5">
    <name type="scientific">Temperatibacter marinus</name>
    <dbReference type="NCBI Taxonomy" id="1456591"/>
    <lineage>
        <taxon>Bacteria</taxon>
        <taxon>Pseudomonadati</taxon>
        <taxon>Pseudomonadota</taxon>
        <taxon>Alphaproteobacteria</taxon>
        <taxon>Kordiimonadales</taxon>
        <taxon>Temperatibacteraceae</taxon>
        <taxon>Temperatibacter</taxon>
    </lineage>
</organism>
<dbReference type="EC" id="2.7.1.2" evidence="4"/>
<dbReference type="AlphaFoldDB" id="A0AA52EE86"/>
<keyword evidence="1 4" id="KW-0808">Transferase</keyword>
<dbReference type="CDD" id="cd24008">
    <property type="entry name" value="ASKHA_NBD_GLK"/>
    <property type="match status" value="1"/>
</dbReference>